<dbReference type="InterPro" id="IPR006683">
    <property type="entry name" value="Thioestr_dom"/>
</dbReference>
<dbReference type="OrthoDB" id="2831072at2759"/>
<keyword evidence="2" id="KW-0378">Hydrolase</keyword>
<evidence type="ECO:0000313" key="5">
    <source>
        <dbReference type="Proteomes" id="UP000008493"/>
    </source>
</evidence>
<dbReference type="InParanoid" id="K5VN48"/>
<dbReference type="RefSeq" id="XP_007333450.1">
    <property type="nucleotide sequence ID" value="XM_007333388.1"/>
</dbReference>
<evidence type="ECO:0000256" key="2">
    <source>
        <dbReference type="ARBA" id="ARBA00022801"/>
    </source>
</evidence>
<dbReference type="PANTHER" id="PTHR21660">
    <property type="entry name" value="THIOESTERASE SUPERFAMILY MEMBER-RELATED"/>
    <property type="match status" value="1"/>
</dbReference>
<dbReference type="PANTHER" id="PTHR21660:SF1">
    <property type="entry name" value="ACYL-COENZYME A THIOESTERASE 13"/>
    <property type="match status" value="1"/>
</dbReference>
<keyword evidence="5" id="KW-1185">Reference proteome</keyword>
<gene>
    <name evidence="4" type="ORF">AGABI1DRAFT_131791</name>
</gene>
<dbReference type="OMA" id="WIEYSIH"/>
<name>K5VN48_AGABU</name>
<dbReference type="KEGG" id="abp:AGABI1DRAFT131791"/>
<dbReference type="GO" id="GO:0047617">
    <property type="term" value="F:fatty acyl-CoA hydrolase activity"/>
    <property type="evidence" value="ECO:0007669"/>
    <property type="project" value="InterPro"/>
</dbReference>
<accession>K5VN48</accession>
<protein>
    <recommendedName>
        <fullName evidence="3">Thioesterase domain-containing protein</fullName>
    </recommendedName>
</protein>
<organism evidence="4 5">
    <name type="scientific">Agaricus bisporus var. burnettii (strain JB137-S8 / ATCC MYA-4627 / FGSC 10392)</name>
    <name type="common">White button mushroom</name>
    <dbReference type="NCBI Taxonomy" id="597362"/>
    <lineage>
        <taxon>Eukaryota</taxon>
        <taxon>Fungi</taxon>
        <taxon>Dikarya</taxon>
        <taxon>Basidiomycota</taxon>
        <taxon>Agaricomycotina</taxon>
        <taxon>Agaricomycetes</taxon>
        <taxon>Agaricomycetidae</taxon>
        <taxon>Agaricales</taxon>
        <taxon>Agaricineae</taxon>
        <taxon>Agaricaceae</taxon>
        <taxon>Agaricus</taxon>
    </lineage>
</organism>
<dbReference type="EMBL" id="JH971407">
    <property type="protein sequence ID" value="EKM75884.1"/>
    <property type="molecule type" value="Genomic_DNA"/>
</dbReference>
<dbReference type="SUPFAM" id="SSF54637">
    <property type="entry name" value="Thioesterase/thiol ester dehydrase-isomerase"/>
    <property type="match status" value="1"/>
</dbReference>
<dbReference type="GeneID" id="18827528"/>
<dbReference type="Pfam" id="PF03061">
    <property type="entry name" value="4HBT"/>
    <property type="match status" value="1"/>
</dbReference>
<proteinExistence type="inferred from homology"/>
<dbReference type="HOGENOM" id="CLU_085799_0_0_1"/>
<dbReference type="Proteomes" id="UP000008493">
    <property type="component" value="Unassembled WGS sequence"/>
</dbReference>
<evidence type="ECO:0000313" key="4">
    <source>
        <dbReference type="EMBL" id="EKM75884.1"/>
    </source>
</evidence>
<dbReference type="AlphaFoldDB" id="K5VN48"/>
<dbReference type="InterPro" id="IPR039298">
    <property type="entry name" value="ACOT13"/>
</dbReference>
<reference evidence="5" key="1">
    <citation type="journal article" date="2012" name="Proc. Natl. Acad. Sci. U.S.A.">
        <title>Genome sequence of the button mushroom Agaricus bisporus reveals mechanisms governing adaptation to a humic-rich ecological niche.</title>
        <authorList>
            <person name="Morin E."/>
            <person name="Kohler A."/>
            <person name="Baker A.R."/>
            <person name="Foulongne-Oriol M."/>
            <person name="Lombard V."/>
            <person name="Nagy L.G."/>
            <person name="Ohm R.A."/>
            <person name="Patyshakuliyeva A."/>
            <person name="Brun A."/>
            <person name="Aerts A.L."/>
            <person name="Bailey A.M."/>
            <person name="Billette C."/>
            <person name="Coutinho P.M."/>
            <person name="Deakin G."/>
            <person name="Doddapaneni H."/>
            <person name="Floudas D."/>
            <person name="Grimwood J."/>
            <person name="Hilden K."/>
            <person name="Kuees U."/>
            <person name="LaButti K.M."/>
            <person name="Lapidus A."/>
            <person name="Lindquist E.A."/>
            <person name="Lucas S.M."/>
            <person name="Murat C."/>
            <person name="Riley R.W."/>
            <person name="Salamov A.A."/>
            <person name="Schmutz J."/>
            <person name="Subramanian V."/>
            <person name="Woesten H.A.B."/>
            <person name="Xu J."/>
            <person name="Eastwood D.C."/>
            <person name="Foster G.D."/>
            <person name="Sonnenberg A.S."/>
            <person name="Cullen D."/>
            <person name="de Vries R.P."/>
            <person name="Lundell T."/>
            <person name="Hibbett D.S."/>
            <person name="Henrissat B."/>
            <person name="Burton K.S."/>
            <person name="Kerrigan R.W."/>
            <person name="Challen M.P."/>
            <person name="Grigoriev I.V."/>
            <person name="Martin F."/>
        </authorList>
    </citation>
    <scope>NUCLEOTIDE SEQUENCE [LARGE SCALE GENOMIC DNA]</scope>
    <source>
        <strain evidence="5">JB137-S8 / ATCC MYA-4627 / FGSC 10392</strain>
    </source>
</reference>
<dbReference type="InterPro" id="IPR029069">
    <property type="entry name" value="HotDog_dom_sf"/>
</dbReference>
<evidence type="ECO:0000259" key="3">
    <source>
        <dbReference type="Pfam" id="PF03061"/>
    </source>
</evidence>
<evidence type="ECO:0000256" key="1">
    <source>
        <dbReference type="ARBA" id="ARBA00008324"/>
    </source>
</evidence>
<comment type="similarity">
    <text evidence="1">Belongs to the thioesterase PaaI family.</text>
</comment>
<feature type="domain" description="Thioesterase" evidence="3">
    <location>
        <begin position="98"/>
        <end position="172"/>
    </location>
</feature>
<dbReference type="CDD" id="cd03443">
    <property type="entry name" value="PaaI_thioesterase"/>
    <property type="match status" value="1"/>
</dbReference>
<sequence length="190" mass="20734">MSSSQRKVWLDPASLADEGDISEIGGNLPDHIKQQSLNVYLNMGVSTPSRFGYKLGRSVKWIEYSIHKNPERNGRAEAITLGEIVVTEDMLNGADTFHGACLAYLIDICGNGPVVIFGLDRGLITTGISQSLNVTFHSPAHLGDCLRIKSTCFGVGKRIRTAKCEIYEKESGRMICSGLLTTMEPDASRL</sequence>
<dbReference type="Gene3D" id="3.10.129.10">
    <property type="entry name" value="Hotdog Thioesterase"/>
    <property type="match status" value="1"/>
</dbReference>
<dbReference type="eggNOG" id="ENOG502SJII">
    <property type="taxonomic scope" value="Eukaryota"/>
</dbReference>